<dbReference type="GeneID" id="54365479"/>
<evidence type="ECO:0000313" key="7">
    <source>
        <dbReference type="RefSeq" id="XP_033460192.1"/>
    </source>
</evidence>
<dbReference type="InterPro" id="IPR040840">
    <property type="entry name" value="TcA_TcB_BD"/>
</dbReference>
<accession>A0A6J3M536</accession>
<dbReference type="OrthoDB" id="4940706at2759"/>
<feature type="compositionally biased region" description="Pro residues" evidence="2">
    <location>
        <begin position="1288"/>
        <end position="1304"/>
    </location>
</feature>
<evidence type="ECO:0000256" key="2">
    <source>
        <dbReference type="SAM" id="MobiDB-lite"/>
    </source>
</evidence>
<feature type="domain" description="ABC toxin N-terminal" evidence="5">
    <location>
        <begin position="1979"/>
        <end position="2103"/>
    </location>
</feature>
<evidence type="ECO:0000313" key="6">
    <source>
        <dbReference type="Proteomes" id="UP000504637"/>
    </source>
</evidence>
<dbReference type="InterPro" id="IPR041079">
    <property type="entry name" value="Neuraminidase-like"/>
</dbReference>
<dbReference type="Pfam" id="PF20220">
    <property type="entry name" value="ABC_toxin_N"/>
    <property type="match status" value="1"/>
</dbReference>
<dbReference type="RefSeq" id="XP_033460192.1">
    <property type="nucleotide sequence ID" value="XM_033607680.1"/>
</dbReference>
<keyword evidence="1" id="KW-0175">Coiled coil</keyword>
<reference evidence="7" key="1">
    <citation type="submission" date="2020-01" db="EMBL/GenBank/DDBJ databases">
        <authorList>
            <consortium name="DOE Joint Genome Institute"/>
            <person name="Haridas S."/>
            <person name="Albert R."/>
            <person name="Binder M."/>
            <person name="Bloem J."/>
            <person name="Labutti K."/>
            <person name="Salamov A."/>
            <person name="Andreopoulos B."/>
            <person name="Baker S.E."/>
            <person name="Barry K."/>
            <person name="Bills G."/>
            <person name="Bluhm B.H."/>
            <person name="Cannon C."/>
            <person name="Castanera R."/>
            <person name="Culley D.E."/>
            <person name="Daum C."/>
            <person name="Ezra D."/>
            <person name="Gonzalez J.B."/>
            <person name="Henrissat B."/>
            <person name="Kuo A."/>
            <person name="Liang C."/>
            <person name="Lipzen A."/>
            <person name="Lutzoni F."/>
            <person name="Magnuson J."/>
            <person name="Mondo S."/>
            <person name="Nolan M."/>
            <person name="Ohm R."/>
            <person name="Pangilinan J."/>
            <person name="Park H.-J."/>
            <person name="Ramirez L."/>
            <person name="Alfaro M."/>
            <person name="Sun H."/>
            <person name="Tritt A."/>
            <person name="Yoshinaga Y."/>
            <person name="Zwiers L.-H."/>
            <person name="Turgeon B.G."/>
            <person name="Goodwin S.B."/>
            <person name="Spatafora J.W."/>
            <person name="Crous P.W."/>
            <person name="Grigoriev I.V."/>
        </authorList>
    </citation>
    <scope>NUCLEOTIDE SEQUENCE</scope>
    <source>
        <strain evidence="7">CBS 342.82</strain>
    </source>
</reference>
<name>A0A6J3M536_9PEZI</name>
<dbReference type="Proteomes" id="UP000504637">
    <property type="component" value="Unplaced"/>
</dbReference>
<reference evidence="7" key="2">
    <citation type="submission" date="2020-04" db="EMBL/GenBank/DDBJ databases">
        <authorList>
            <consortium name="NCBI Genome Project"/>
        </authorList>
    </citation>
    <scope>NUCLEOTIDE SEQUENCE</scope>
    <source>
        <strain evidence="7">CBS 342.82</strain>
    </source>
</reference>
<gene>
    <name evidence="7" type="ORF">K489DRAFT_410215</name>
</gene>
<protein>
    <recommendedName>
        <fullName evidence="8">PA14 domain-containing protein</fullName>
    </recommendedName>
</protein>
<dbReference type="Pfam" id="PF18413">
    <property type="entry name" value="Neuraminidase"/>
    <property type="match status" value="1"/>
</dbReference>
<dbReference type="Pfam" id="PF18276">
    <property type="entry name" value="TcA_TcB_BD"/>
    <property type="match status" value="1"/>
</dbReference>
<feature type="domain" description="Tc toxin complex TcA C-terminal TcB-binding" evidence="3">
    <location>
        <begin position="3031"/>
        <end position="3324"/>
    </location>
</feature>
<sequence length="3476" mass="386578">MATEGGTVPADTANNKPTTPETSPKPGVGSDASHVLLDTLKKDLQLSSLRDYAVQANKDELLKYVNGNSALSRSLGTALFLAQPTGFIQGMVNRGELLTDNEATRTDLVSVLKRLDDNALASAPLKRKLLEDARLMDGIVGPRRQLILDQILRLGRLQSFSPTPAALVALWTVGASSAAAVSRVSLPNLEATLPGLSKDEIAEIKRLATFITQANRERALNIRSAAMSSMAEPTLAVGNRASRVRIVRDKLIQYGMNPDLESLLGPLDYRVINENQTVYSPTAYFVDLLHYLQVPAKGKYKFDNSPADVEADISGTVLQRLHRRRPDLLHMDLSADNTTTILPYIDLVNEVLESFVVHLPEYKKDVSQPRQNIIDAYNVNGRDSEDLLSQPQNFKSEAYRQLASAVYPTSLPYHQPLDAQRAFLSFLGVTRAELVKEFRPKASELIDGTKRLQLGKGQAAISHKHDQNDVDDDADERLVKLQERALRAQEYCEVLGLCQEEFLIWTKGVFWQKEHFAHTEGLKEVADEAYRRRIGLKDPWQYWGFKTIQELTSAESGASLVKAELLPRLGIKYADLLEIIQTKFCNPCFPTGRDKLIVEALHLSYRHLQLYTDTNDARSFEKMAQALSSNTQLMRFFPIDTKSGPIASGAIAPHILALRNWLAKHFALVGRMAVLEKGEGPKLRITGDIYAAGSRETTLFGTLTSDGLIRKPSGERVGSVDVDGLVSYGAPSQDYTLNNAFPDYSFTVKATDGKTWQIIQGVLCKSSPLETNDLWVQDATLGGTANIDHVRLVHLDGSPLSVDEWDRIHVFTRVWRTLAWSVQEVDRALSIPLPATSSSDPGPSDIPGGINADVIHTHDEDAIKFNDFVDSDFSNIPSEDEEEHVHAPADVSFGTVEQLAAIKRIVELTGVSIEQILTLWTPITAAGPKSQYDRLFNRRNLRDIDNSFKPDNNGNYFTDPSVTITSQRLTVIAALNIRNTDLDYLLGKTADDKERKYAIEDKLNLKSISQIYSYALLARILSVKINDLYQIFQGFGSGARGSPCRTPAETLNFLERWRKIVDSGIPWSELRFVVDSVSTPNDTLALTQIGSLKITKQLVDGALAIQKEYGPGKDDIETARTRMGKLLDDATVEKVVQLLQGTISSEAADAPYLDVDTAKSLNAKLAELTHNKVTYFATGPAKITATESKLSDNPKGMLKVCGILSDREYNLALDAVRLLANPDLSASGMRRSSRRSARSSEAQWKRCFAQVRQNPITIFQETLMGVLPASLIEEEISGVNRNILAPDYPAPAAKPPSPAKPSPPANGEKITAENLAIKANGLSTNEPRLDVLPRASSRAPSTVVVRHEAGAGSFRGFSQPQRDSRSLYSYDDMEFMSDEDEYDIEAFEDDHEEEEEYQSDTRTPAFKIRFFLEQFTPFLQRRLTYNSIVETLASVSGFSDADLARTLLESVITPHDPQAAPQRVIKNKISELLEKLLPQTISNAPGARSTSRTGPSRTEKIADMTEKLYANVYDRFVNKRPGTFSLIEEIMSITQQKYLSSSTLLDQIVSLAPAPPQSAIDFVLKSVSDSVNCWQGYFVPPESVKAVFIVTQPEKPEDLRITEFSYTSQLDASLFLSTSGRLITFKRIEASGTTRYESDPVQFNSDKKYAIRLPGSWLKNVNHEFLWRTSETGRAEDVPKKSFRAWWKGYLCPSIHDVYSFAVSTGANNAVMILNNDRQTFTQKEGQAEIWSSELSQKLDASSLNTLELHGCAISDLKWKIGGNQRSAIPETALLPDLAPAQMYLIFLKMKKLALFFKSFRLGSREVLFMRSQGLPQDVKPSLNFDGIHNVQECIRIQNYLALKKALPTTAPRSLIDLFSWADDNKDEKPTQDELRFQICSATSWPEESVSHMLTKLNYTTGTPKDFRDAEILARFQRSIKLSQKLDVDIATLIGWASPMGTASDEYSAYHVVSQDIQRIAKSRFDADTWVKAVRPINNKLREKQSQSLVSYLLVQEELTKDNEIHDADDLFEYFLIDVQMTSLMETSRVVQATSSVQLFIQRCFLGLEEDRGVPSDALDRKRWTWMEKYRVWEANRKIFLYPENWIDPALRDNKTPQFLELESELMQKNLSSDTVDTSIRRYVSNVANISNVQAVAMYVEKADGYKPQRIHVFARTIASPFLYLYNNFTYAAAASGYWAGWEEIKIEIPLIAGIARWIKVKSDGAKEKPTFSYDDAKEVPYCGSHLAPYMFRGRLLLFTLEVTSRAVAANTKDDPPEQNYDIRLSWTERRDGVWTTRKLCPDPVVHTPTRTVVKKDEIKLAALNFVHPGQYALVPSLQGTVPGSGVILSLVSAIGSKEKLGTWLFDGGQLSKSSEEVTSLDKFQYTNLSFGIIEETSTNAPYMASLQLDGSFDTSALAVPRIEASSSSRSKFDDKFGPSIIYDNAVEKKKESFYNAIVGDLMAELAGSTDCKRLVEKLADGIVNDKNLLDLGSSGVTTALVNRFGASSDALDASQLKDTRTLSFNERSKLYSIYNWELGLHIPMLMADKLLQCQQYEAALKICQLIFDPSVSKGDNGVDARRCWKFAPFRAASTASIEDMFVKLATTREDENMRIKEWADHPFLPHLVARSRPQAYMRWVVSTYIKILIAWGDSLFKQETLESIPQAIQLYVLASHVYGPRGQPIPQEKPLKPETFWSLCKRYDPFSNALVELEQSFPYSNQTPLAAGMTADDGDLYQSTIFGSAETLYFAIPDNPNIRALADTIDDRLFKIRHSQDINGVFRKLPLFAPPIDPALLVQAAAQGLSLGSVLQDLQGPLPNCKLTLLISKAFELINEVRGLGQALLSIREKKDFERLAVLRQRHEVALQKTSMEMKNMQLKDAQQSLENLQTARNGAVSRLLYYLQLVGGDLSAVPDAEREFQELDARIGKPIMEGGLGLSSLELSSMENNEKAHIVGATASGVLAAAGILEVLPQTSVQGQPLGVGITTEFGSRNIAAGVKVASSIIGLAGEIIGQKAGMMATKAGHERALQERVSQANAAGHEVVNVNKQIISAKIRVDMAQKEIAMQQQQMDQSEEISTFLREKYSTADLYGWMDGVTKTLYHQYYTEAFALAKKAELAYRYERPQKSSDAYIQAGYFDSAHDGLLAGENLFRDLKRLERAYLEERGHSFEVTKSFSLRMLDPAQLLLLRQSGECEIVLPELLFDMDFPGQYMRRIKSVSVTVPCVVGPHTALNGTLTLTSSEYRISPARPDSYTKDADDSNGTGSGGRFASVTAPISAISVSNAQNDSGVFQLDFSDSSTRYLPFEGAGAISKWTLELPELRQFDYETIFDVVLQMRYTALFDGGLRGGAHKAVVDAFKVATESTAIIGRTAIFDVRAEYATAWASLRKDVKTEQRLNLGDLSTRLPFFARQPGLNRKVKNVTLSMDVAILGANISMGAGEPAPFDVKKTPVIASELKDKPFGTDWTLSITLGDDGKPSRCMLLVEYGVDLP</sequence>
<evidence type="ECO:0000259" key="4">
    <source>
        <dbReference type="Pfam" id="PF18413"/>
    </source>
</evidence>
<evidence type="ECO:0000259" key="5">
    <source>
        <dbReference type="Pfam" id="PF20220"/>
    </source>
</evidence>
<evidence type="ECO:0000259" key="3">
    <source>
        <dbReference type="Pfam" id="PF18276"/>
    </source>
</evidence>
<keyword evidence="6" id="KW-1185">Reference proteome</keyword>
<feature type="region of interest" description="Disordered" evidence="2">
    <location>
        <begin position="1287"/>
        <end position="1308"/>
    </location>
</feature>
<evidence type="ECO:0000256" key="1">
    <source>
        <dbReference type="SAM" id="Coils"/>
    </source>
</evidence>
<proteinExistence type="predicted"/>
<feature type="domain" description="Neuraminidase-like" evidence="4">
    <location>
        <begin position="2134"/>
        <end position="2290"/>
    </location>
</feature>
<feature type="compositionally biased region" description="Polar residues" evidence="2">
    <location>
        <begin position="12"/>
        <end position="22"/>
    </location>
</feature>
<reference evidence="7" key="3">
    <citation type="submission" date="2025-08" db="UniProtKB">
        <authorList>
            <consortium name="RefSeq"/>
        </authorList>
    </citation>
    <scope>IDENTIFICATION</scope>
    <source>
        <strain evidence="7">CBS 342.82</strain>
    </source>
</reference>
<feature type="coiled-coil region" evidence="1">
    <location>
        <begin position="2853"/>
        <end position="2880"/>
    </location>
</feature>
<evidence type="ECO:0008006" key="8">
    <source>
        <dbReference type="Google" id="ProtNLM"/>
    </source>
</evidence>
<feature type="region of interest" description="Disordered" evidence="2">
    <location>
        <begin position="1"/>
        <end position="32"/>
    </location>
</feature>
<organism evidence="7">
    <name type="scientific">Dissoconium aciculare CBS 342.82</name>
    <dbReference type="NCBI Taxonomy" id="1314786"/>
    <lineage>
        <taxon>Eukaryota</taxon>
        <taxon>Fungi</taxon>
        <taxon>Dikarya</taxon>
        <taxon>Ascomycota</taxon>
        <taxon>Pezizomycotina</taxon>
        <taxon>Dothideomycetes</taxon>
        <taxon>Dothideomycetidae</taxon>
        <taxon>Mycosphaerellales</taxon>
        <taxon>Dissoconiaceae</taxon>
        <taxon>Dissoconium</taxon>
    </lineage>
</organism>
<dbReference type="InterPro" id="IPR046839">
    <property type="entry name" value="ABC_toxin_N"/>
</dbReference>